<dbReference type="InterPro" id="IPR036388">
    <property type="entry name" value="WH-like_DNA-bd_sf"/>
</dbReference>
<dbReference type="Gene3D" id="1.10.10.10">
    <property type="entry name" value="Winged helix-like DNA-binding domain superfamily/Winged helix DNA-binding domain"/>
    <property type="match status" value="1"/>
</dbReference>
<feature type="domain" description="IclR-ED" evidence="5">
    <location>
        <begin position="79"/>
        <end position="266"/>
    </location>
</feature>
<dbReference type="PROSITE" id="PS51077">
    <property type="entry name" value="HTH_ICLR"/>
    <property type="match status" value="1"/>
</dbReference>
<dbReference type="InterPro" id="IPR029016">
    <property type="entry name" value="GAF-like_dom_sf"/>
</dbReference>
<keyword evidence="1" id="KW-0805">Transcription regulation</keyword>
<dbReference type="PANTHER" id="PTHR30136">
    <property type="entry name" value="HELIX-TURN-HELIX TRANSCRIPTIONAL REGULATOR, ICLR FAMILY"/>
    <property type="match status" value="1"/>
</dbReference>
<evidence type="ECO:0000313" key="6">
    <source>
        <dbReference type="EMBL" id="UOO93615.1"/>
    </source>
</evidence>
<dbReference type="InterPro" id="IPR036390">
    <property type="entry name" value="WH_DNA-bd_sf"/>
</dbReference>
<dbReference type="InterPro" id="IPR005471">
    <property type="entry name" value="Tscrpt_reg_IclR_N"/>
</dbReference>
<evidence type="ECO:0000256" key="1">
    <source>
        <dbReference type="ARBA" id="ARBA00023015"/>
    </source>
</evidence>
<dbReference type="Pfam" id="PF09339">
    <property type="entry name" value="HTH_IclR"/>
    <property type="match status" value="1"/>
</dbReference>
<dbReference type="Proteomes" id="UP000832034">
    <property type="component" value="Chromosome"/>
</dbReference>
<dbReference type="InterPro" id="IPR014757">
    <property type="entry name" value="Tscrpt_reg_IclR_C"/>
</dbReference>
<keyword evidence="3" id="KW-0804">Transcription</keyword>
<evidence type="ECO:0000256" key="2">
    <source>
        <dbReference type="ARBA" id="ARBA00023125"/>
    </source>
</evidence>
<dbReference type="EMBL" id="CP091512">
    <property type="protein sequence ID" value="UOO93615.1"/>
    <property type="molecule type" value="Genomic_DNA"/>
</dbReference>
<keyword evidence="7" id="KW-1185">Reference proteome</keyword>
<dbReference type="InterPro" id="IPR050707">
    <property type="entry name" value="HTH_MetabolicPath_Reg"/>
</dbReference>
<dbReference type="PROSITE" id="PS51078">
    <property type="entry name" value="ICLR_ED"/>
    <property type="match status" value="1"/>
</dbReference>
<evidence type="ECO:0000313" key="7">
    <source>
        <dbReference type="Proteomes" id="UP000832034"/>
    </source>
</evidence>
<sequence>MELKHKHTHETIRHDDFIAGLAKGLEILECFGYDRQRLNVTQVAEKTSLTRTAVRRHLKTLKYLGYLDTDGTFFWLTPRVMKFSGAYLRSAHLPKIAEPLLHSLSAQTSMCHAVVILDQSDVITLACSYLASAEKNRVLPYGIHNGNRIPAHTASNGKVILAHMPEAELNEWLSKSEFSRLTKYTITDIEQFKENLREVHDQGWALAVEEHEVGFIGFSIPVFDSTGKVIAGLNTVARKEQYTIEEVMHRSLMPMQEVAKQLRHFL</sequence>
<dbReference type="SUPFAM" id="SSF46785">
    <property type="entry name" value="Winged helix' DNA-binding domain"/>
    <property type="match status" value="1"/>
</dbReference>
<evidence type="ECO:0000259" key="4">
    <source>
        <dbReference type="PROSITE" id="PS51077"/>
    </source>
</evidence>
<gene>
    <name evidence="6" type="ORF">LVJ81_06210</name>
</gene>
<name>A0ABY4EFC7_VITST</name>
<evidence type="ECO:0000259" key="5">
    <source>
        <dbReference type="PROSITE" id="PS51078"/>
    </source>
</evidence>
<reference evidence="6" key="1">
    <citation type="submission" date="2021-12" db="EMBL/GenBank/DDBJ databases">
        <authorList>
            <person name="Veyrier F.J."/>
        </authorList>
    </citation>
    <scope>NUCLEOTIDE SEQUENCE</scope>
    <source>
        <strain evidence="6">SAG 1488-6</strain>
    </source>
</reference>
<dbReference type="PANTHER" id="PTHR30136:SF34">
    <property type="entry name" value="TRANSCRIPTIONAL REGULATOR"/>
    <property type="match status" value="1"/>
</dbReference>
<dbReference type="SUPFAM" id="SSF55781">
    <property type="entry name" value="GAF domain-like"/>
    <property type="match status" value="1"/>
</dbReference>
<evidence type="ECO:0000256" key="3">
    <source>
        <dbReference type="ARBA" id="ARBA00023163"/>
    </source>
</evidence>
<keyword evidence="2" id="KW-0238">DNA-binding</keyword>
<reference evidence="6" key="2">
    <citation type="journal article" date="2022" name="Res Sq">
        <title>Evolution of multicellular longitudinally dividing oral cavity symbionts (Neisseriaceae).</title>
        <authorList>
            <person name="Nyongesa S."/>
            <person name="Weber P."/>
            <person name="Bernet E."/>
            <person name="Pullido F."/>
            <person name="Nieckarz M."/>
            <person name="Delaby M."/>
            <person name="Nieves C."/>
            <person name="Viehboeck T."/>
            <person name="Krause N."/>
            <person name="Rivera-Millot A."/>
            <person name="Nakamura A."/>
            <person name="Vischer N."/>
            <person name="VanNieuwenhze M."/>
            <person name="Brun Y."/>
            <person name="Cava F."/>
            <person name="Bulgheresi S."/>
            <person name="Veyrier F."/>
        </authorList>
    </citation>
    <scope>NUCLEOTIDE SEQUENCE</scope>
    <source>
        <strain evidence="6">SAG 1488-6</strain>
    </source>
</reference>
<accession>A0ABY4EFC7</accession>
<dbReference type="Pfam" id="PF01614">
    <property type="entry name" value="IclR_C"/>
    <property type="match status" value="1"/>
</dbReference>
<protein>
    <submittedName>
        <fullName evidence="6">Helix-turn-helix domain-containing protein</fullName>
    </submittedName>
</protein>
<dbReference type="RefSeq" id="WP_019957823.1">
    <property type="nucleotide sequence ID" value="NZ_CP091512.1"/>
</dbReference>
<organism evidence="6 7">
    <name type="scientific">Vitreoscilla stercoraria</name>
    <dbReference type="NCBI Taxonomy" id="61"/>
    <lineage>
        <taxon>Bacteria</taxon>
        <taxon>Pseudomonadati</taxon>
        <taxon>Pseudomonadota</taxon>
        <taxon>Betaproteobacteria</taxon>
        <taxon>Neisseriales</taxon>
        <taxon>Neisseriaceae</taxon>
        <taxon>Vitreoscilla</taxon>
    </lineage>
</organism>
<dbReference type="Gene3D" id="3.30.450.40">
    <property type="match status" value="1"/>
</dbReference>
<feature type="domain" description="HTH iclR-type" evidence="4">
    <location>
        <begin position="18"/>
        <end position="78"/>
    </location>
</feature>
<proteinExistence type="predicted"/>
<dbReference type="SMART" id="SM00346">
    <property type="entry name" value="HTH_ICLR"/>
    <property type="match status" value="1"/>
</dbReference>